<comment type="catalytic activity">
    <reaction evidence="2">
        <text>2 GTP = 3',3'-c-di-GMP + 2 diphosphate</text>
        <dbReference type="Rhea" id="RHEA:24898"/>
        <dbReference type="ChEBI" id="CHEBI:33019"/>
        <dbReference type="ChEBI" id="CHEBI:37565"/>
        <dbReference type="ChEBI" id="CHEBI:58805"/>
        <dbReference type="EC" id="2.7.7.65"/>
    </reaction>
</comment>
<evidence type="ECO:0000259" key="4">
    <source>
        <dbReference type="PROSITE" id="PS50110"/>
    </source>
</evidence>
<comment type="caution">
    <text evidence="6">The sequence shown here is derived from an EMBL/GenBank/DDBJ whole genome shotgun (WGS) entry which is preliminary data.</text>
</comment>
<protein>
    <recommendedName>
        <fullName evidence="1">diguanylate cyclase</fullName>
        <ecNumber evidence="1">2.7.7.65</ecNumber>
    </recommendedName>
</protein>
<evidence type="ECO:0000256" key="3">
    <source>
        <dbReference type="PROSITE-ProRule" id="PRU00169"/>
    </source>
</evidence>
<dbReference type="InterPro" id="IPR043128">
    <property type="entry name" value="Rev_trsase/Diguanyl_cyclase"/>
</dbReference>
<proteinExistence type="predicted"/>
<dbReference type="InterPro" id="IPR001789">
    <property type="entry name" value="Sig_transdc_resp-reg_receiver"/>
</dbReference>
<sequence>MPPTSHNPIEDRLYVLRSRWEKYVAEGGFEQFIEFAVAVNSLAEYFNRLRLPGLVRLCEGLENAALVRLGDVSTHPIPQREMQSLQRQIDTLAGSVASSRLVRNERRDAETVPASEIEWIKPRSIWMIAAAEKAEMADALSGQLQFFGFRVSRIDWSSELLPDDKPLAVLFVSGGDAATPAEYRRVAAIRASCPASQLVYLGVPSAIEPVVELMRAGIDITIPSDDQPALALNCVLDLVQTNEQEQYRVLVVEDSRVAVALIQRTLAQHGIDTFAINDPGRLLEALEEYRPDLVLMDMHMPRFNGVEATRVLRQMGAYASLPIVYLSGESDVAMQVEALRLGGDQFLMKPFNPVLLAAVVKTRIERFREVQRSTRLDGLTGLLNHTAAKSRLSALVEESDGRSALTVAMIDIDHFKSINDTYGHPVGDQVIRGLAWLLKGRLRSVDLIGRYGGEEFIIALPEVSLDQAGAVIDRIRSDFAELPHAHPDGALHASFSAGLAAFPLVDSATALTEAADSALMQAKRLGRNRIEKHRAS</sequence>
<dbReference type="PROSITE" id="PS50110">
    <property type="entry name" value="RESPONSE_REGULATORY"/>
    <property type="match status" value="1"/>
</dbReference>
<evidence type="ECO:0000259" key="5">
    <source>
        <dbReference type="PROSITE" id="PS50887"/>
    </source>
</evidence>
<dbReference type="Pfam" id="PF00990">
    <property type="entry name" value="GGDEF"/>
    <property type="match status" value="1"/>
</dbReference>
<dbReference type="InterPro" id="IPR050469">
    <property type="entry name" value="Diguanylate_Cyclase"/>
</dbReference>
<feature type="modified residue" description="4-aspartylphosphate" evidence="3">
    <location>
        <position position="297"/>
    </location>
</feature>
<dbReference type="Gene3D" id="3.30.70.270">
    <property type="match status" value="1"/>
</dbReference>
<dbReference type="PANTHER" id="PTHR45138">
    <property type="entry name" value="REGULATORY COMPONENTS OF SENSORY TRANSDUCTION SYSTEM"/>
    <property type="match status" value="1"/>
</dbReference>
<keyword evidence="7" id="KW-1185">Reference proteome</keyword>
<keyword evidence="3" id="KW-0597">Phosphoprotein</keyword>
<evidence type="ECO:0000256" key="2">
    <source>
        <dbReference type="ARBA" id="ARBA00034247"/>
    </source>
</evidence>
<dbReference type="CDD" id="cd01949">
    <property type="entry name" value="GGDEF"/>
    <property type="match status" value="1"/>
</dbReference>
<name>A0ABQ4Q541_9BURK</name>
<dbReference type="SMART" id="SM00448">
    <property type="entry name" value="REC"/>
    <property type="match status" value="1"/>
</dbReference>
<dbReference type="EMBL" id="BPMK01000009">
    <property type="protein sequence ID" value="GIZ52308.1"/>
    <property type="molecule type" value="Genomic_DNA"/>
</dbReference>
<dbReference type="InterPro" id="IPR000160">
    <property type="entry name" value="GGDEF_dom"/>
</dbReference>
<dbReference type="SUPFAM" id="SSF52172">
    <property type="entry name" value="CheY-like"/>
    <property type="match status" value="1"/>
</dbReference>
<dbReference type="Pfam" id="PF00072">
    <property type="entry name" value="Response_reg"/>
    <property type="match status" value="1"/>
</dbReference>
<evidence type="ECO:0000313" key="7">
    <source>
        <dbReference type="Proteomes" id="UP000887222"/>
    </source>
</evidence>
<reference evidence="6 7" key="1">
    <citation type="journal article" date="2022" name="Int. J. Syst. Evol. Microbiol.">
        <title>Noviherbaspirillum aridicola sp. nov., isolated from an arid soil in Pakistan.</title>
        <authorList>
            <person name="Khan I.U."/>
            <person name="Saqib M."/>
            <person name="Amin A."/>
            <person name="Hussain F."/>
            <person name="Li L."/>
            <person name="Liu Y.H."/>
            <person name="Fang B.Z."/>
            <person name="Ahmed I."/>
            <person name="Li W.J."/>
        </authorList>
    </citation>
    <scope>NUCLEOTIDE SEQUENCE [LARGE SCALE GENOMIC DNA]</scope>
    <source>
        <strain evidence="6 7">NCCP-691</strain>
    </source>
</reference>
<dbReference type="RefSeq" id="WP_220808505.1">
    <property type="nucleotide sequence ID" value="NZ_BPMK01000009.1"/>
</dbReference>
<dbReference type="InterPro" id="IPR011006">
    <property type="entry name" value="CheY-like_superfamily"/>
</dbReference>
<organism evidence="6 7">
    <name type="scientific">Noviherbaspirillum aridicola</name>
    <dbReference type="NCBI Taxonomy" id="2849687"/>
    <lineage>
        <taxon>Bacteria</taxon>
        <taxon>Pseudomonadati</taxon>
        <taxon>Pseudomonadota</taxon>
        <taxon>Betaproteobacteria</taxon>
        <taxon>Burkholderiales</taxon>
        <taxon>Oxalobacteraceae</taxon>
        <taxon>Noviherbaspirillum</taxon>
    </lineage>
</organism>
<accession>A0ABQ4Q541</accession>
<evidence type="ECO:0000313" key="6">
    <source>
        <dbReference type="EMBL" id="GIZ52308.1"/>
    </source>
</evidence>
<dbReference type="PROSITE" id="PS50887">
    <property type="entry name" value="GGDEF"/>
    <property type="match status" value="1"/>
</dbReference>
<dbReference type="NCBIfam" id="TIGR00254">
    <property type="entry name" value="GGDEF"/>
    <property type="match status" value="1"/>
</dbReference>
<feature type="domain" description="Response regulatory" evidence="4">
    <location>
        <begin position="248"/>
        <end position="364"/>
    </location>
</feature>
<dbReference type="PANTHER" id="PTHR45138:SF9">
    <property type="entry name" value="DIGUANYLATE CYCLASE DGCM-RELATED"/>
    <property type="match status" value="1"/>
</dbReference>
<dbReference type="InterPro" id="IPR029787">
    <property type="entry name" value="Nucleotide_cyclase"/>
</dbReference>
<dbReference type="SUPFAM" id="SSF55073">
    <property type="entry name" value="Nucleotide cyclase"/>
    <property type="match status" value="1"/>
</dbReference>
<dbReference type="EC" id="2.7.7.65" evidence="1"/>
<evidence type="ECO:0000256" key="1">
    <source>
        <dbReference type="ARBA" id="ARBA00012528"/>
    </source>
</evidence>
<gene>
    <name evidence="6" type="ORF">NCCP691_23220</name>
</gene>
<dbReference type="SMART" id="SM00267">
    <property type="entry name" value="GGDEF"/>
    <property type="match status" value="1"/>
</dbReference>
<feature type="domain" description="GGDEF" evidence="5">
    <location>
        <begin position="403"/>
        <end position="535"/>
    </location>
</feature>
<dbReference type="Proteomes" id="UP000887222">
    <property type="component" value="Unassembled WGS sequence"/>
</dbReference>
<dbReference type="Gene3D" id="3.40.50.2300">
    <property type="match status" value="1"/>
</dbReference>